<dbReference type="Pfam" id="PF01202">
    <property type="entry name" value="SKI"/>
    <property type="match status" value="1"/>
</dbReference>
<evidence type="ECO:0000256" key="8">
    <source>
        <dbReference type="ARBA" id="ARBA00029835"/>
    </source>
</evidence>
<keyword evidence="6" id="KW-0418">Kinase</keyword>
<keyword evidence="4" id="KW-0808">Transferase</keyword>
<dbReference type="InterPro" id="IPR031322">
    <property type="entry name" value="Shikimate/glucono_kinase"/>
</dbReference>
<dbReference type="OMA" id="LNCNFID"/>
<sequence length="71" mass="7751">LAIVIMGVTGSGKSTIGALLAKSLNCNFIDADNFHSVENKEKMHNGIPLTDEDRIPWLEAVRNAMVDNIIK</sequence>
<dbReference type="Gene3D" id="3.40.50.300">
    <property type="entry name" value="P-loop containing nucleotide triphosphate hydrolases"/>
    <property type="match status" value="1"/>
</dbReference>
<evidence type="ECO:0000256" key="6">
    <source>
        <dbReference type="ARBA" id="ARBA00022777"/>
    </source>
</evidence>
<dbReference type="Proteomes" id="UP000824469">
    <property type="component" value="Unassembled WGS sequence"/>
</dbReference>
<dbReference type="GO" id="GO:0005975">
    <property type="term" value="P:carbohydrate metabolic process"/>
    <property type="evidence" value="ECO:0007669"/>
    <property type="project" value="InterPro"/>
</dbReference>
<dbReference type="GO" id="GO:0005737">
    <property type="term" value="C:cytoplasm"/>
    <property type="evidence" value="ECO:0007669"/>
    <property type="project" value="TreeGrafter"/>
</dbReference>
<gene>
    <name evidence="10" type="ORF">KI387_030070</name>
</gene>
<evidence type="ECO:0000256" key="7">
    <source>
        <dbReference type="ARBA" id="ARBA00022840"/>
    </source>
</evidence>
<dbReference type="AlphaFoldDB" id="A0AA38FDA7"/>
<dbReference type="InterPro" id="IPR006001">
    <property type="entry name" value="Therm_gnt_kin"/>
</dbReference>
<dbReference type="GO" id="GO:0046316">
    <property type="term" value="F:gluconokinase activity"/>
    <property type="evidence" value="ECO:0007669"/>
    <property type="project" value="UniProtKB-EC"/>
</dbReference>
<name>A0AA38FDA7_TAXCH</name>
<keyword evidence="5" id="KW-0547">Nucleotide-binding</keyword>
<accession>A0AA38FDA7</accession>
<comment type="pathway">
    <text evidence="1">Carbohydrate acid metabolism; D-gluconate degradation.</text>
</comment>
<keyword evidence="7" id="KW-0067">ATP-binding</keyword>
<comment type="similarity">
    <text evidence="2">Belongs to the gluconokinase GntK/GntV family.</text>
</comment>
<reference evidence="10 11" key="1">
    <citation type="journal article" date="2021" name="Nat. Plants">
        <title>The Taxus genome provides insights into paclitaxel biosynthesis.</title>
        <authorList>
            <person name="Xiong X."/>
            <person name="Gou J."/>
            <person name="Liao Q."/>
            <person name="Li Y."/>
            <person name="Zhou Q."/>
            <person name="Bi G."/>
            <person name="Li C."/>
            <person name="Du R."/>
            <person name="Wang X."/>
            <person name="Sun T."/>
            <person name="Guo L."/>
            <person name="Liang H."/>
            <person name="Lu P."/>
            <person name="Wu Y."/>
            <person name="Zhang Z."/>
            <person name="Ro D.K."/>
            <person name="Shang Y."/>
            <person name="Huang S."/>
            <person name="Yan J."/>
        </authorList>
    </citation>
    <scope>NUCLEOTIDE SEQUENCE [LARGE SCALE GENOMIC DNA]</scope>
    <source>
        <strain evidence="10">Ta-2019</strain>
    </source>
</reference>
<organism evidence="10 11">
    <name type="scientific">Taxus chinensis</name>
    <name type="common">Chinese yew</name>
    <name type="synonym">Taxus wallichiana var. chinensis</name>
    <dbReference type="NCBI Taxonomy" id="29808"/>
    <lineage>
        <taxon>Eukaryota</taxon>
        <taxon>Viridiplantae</taxon>
        <taxon>Streptophyta</taxon>
        <taxon>Embryophyta</taxon>
        <taxon>Tracheophyta</taxon>
        <taxon>Spermatophyta</taxon>
        <taxon>Pinopsida</taxon>
        <taxon>Pinidae</taxon>
        <taxon>Conifers II</taxon>
        <taxon>Cupressales</taxon>
        <taxon>Taxaceae</taxon>
        <taxon>Taxus</taxon>
    </lineage>
</organism>
<evidence type="ECO:0000256" key="2">
    <source>
        <dbReference type="ARBA" id="ARBA00008420"/>
    </source>
</evidence>
<comment type="caution">
    <text evidence="10">The sequence shown here is derived from an EMBL/GenBank/DDBJ whole genome shotgun (WGS) entry which is preliminary data.</text>
</comment>
<protein>
    <recommendedName>
        <fullName evidence="3">gluconokinase</fullName>
        <ecNumber evidence="3">2.7.1.12</ecNumber>
    </recommendedName>
    <alternativeName>
        <fullName evidence="8">Gluconate kinase</fullName>
    </alternativeName>
</protein>
<evidence type="ECO:0000256" key="9">
    <source>
        <dbReference type="ARBA" id="ARBA00048090"/>
    </source>
</evidence>
<evidence type="ECO:0000256" key="1">
    <source>
        <dbReference type="ARBA" id="ARBA00004875"/>
    </source>
</evidence>
<feature type="non-terminal residue" evidence="10">
    <location>
        <position position="1"/>
    </location>
</feature>
<evidence type="ECO:0000256" key="5">
    <source>
        <dbReference type="ARBA" id="ARBA00022741"/>
    </source>
</evidence>
<dbReference type="GO" id="GO:0005524">
    <property type="term" value="F:ATP binding"/>
    <property type="evidence" value="ECO:0007669"/>
    <property type="project" value="UniProtKB-KW"/>
</dbReference>
<keyword evidence="11" id="KW-1185">Reference proteome</keyword>
<dbReference type="PANTHER" id="PTHR43442">
    <property type="entry name" value="GLUCONOKINASE-RELATED"/>
    <property type="match status" value="1"/>
</dbReference>
<evidence type="ECO:0000313" key="10">
    <source>
        <dbReference type="EMBL" id="KAH9298388.1"/>
    </source>
</evidence>
<dbReference type="InterPro" id="IPR027417">
    <property type="entry name" value="P-loop_NTPase"/>
</dbReference>
<dbReference type="PANTHER" id="PTHR43442:SF3">
    <property type="entry name" value="GLUCONOKINASE-RELATED"/>
    <property type="match status" value="1"/>
</dbReference>
<dbReference type="SUPFAM" id="SSF52540">
    <property type="entry name" value="P-loop containing nucleoside triphosphate hydrolases"/>
    <property type="match status" value="1"/>
</dbReference>
<dbReference type="CDD" id="cd02021">
    <property type="entry name" value="GntK"/>
    <property type="match status" value="1"/>
</dbReference>
<dbReference type="EC" id="2.7.1.12" evidence="3"/>
<evidence type="ECO:0000256" key="3">
    <source>
        <dbReference type="ARBA" id="ARBA00012054"/>
    </source>
</evidence>
<feature type="non-terminal residue" evidence="10">
    <location>
        <position position="71"/>
    </location>
</feature>
<evidence type="ECO:0000313" key="11">
    <source>
        <dbReference type="Proteomes" id="UP000824469"/>
    </source>
</evidence>
<dbReference type="EMBL" id="JAHRHJ020000010">
    <property type="protein sequence ID" value="KAH9298388.1"/>
    <property type="molecule type" value="Genomic_DNA"/>
</dbReference>
<comment type="catalytic activity">
    <reaction evidence="9">
        <text>D-gluconate + ATP = 6-phospho-D-gluconate + ADP + H(+)</text>
        <dbReference type="Rhea" id="RHEA:19433"/>
        <dbReference type="ChEBI" id="CHEBI:15378"/>
        <dbReference type="ChEBI" id="CHEBI:18391"/>
        <dbReference type="ChEBI" id="CHEBI:30616"/>
        <dbReference type="ChEBI" id="CHEBI:58759"/>
        <dbReference type="ChEBI" id="CHEBI:456216"/>
        <dbReference type="EC" id="2.7.1.12"/>
    </reaction>
</comment>
<proteinExistence type="inferred from homology"/>
<evidence type="ECO:0000256" key="4">
    <source>
        <dbReference type="ARBA" id="ARBA00022679"/>
    </source>
</evidence>